<keyword evidence="1" id="KW-0285">Flavoprotein</keyword>
<dbReference type="Gene3D" id="3.40.50.360">
    <property type="match status" value="1"/>
</dbReference>
<dbReference type="PANTHER" id="PTHR43278:SF4">
    <property type="entry name" value="NAD(P)H-DEPENDENT FMN-CONTAINING OXIDOREDUCTASE YWQN-RELATED"/>
    <property type="match status" value="1"/>
</dbReference>
<evidence type="ECO:0000313" key="5">
    <source>
        <dbReference type="Proteomes" id="UP000002892"/>
    </source>
</evidence>
<organism evidence="4 5">
    <name type="scientific">Desulfosporosinus acidiphilus (strain DSM 22704 / JCM 16185 / SJ4)</name>
    <dbReference type="NCBI Taxonomy" id="646529"/>
    <lineage>
        <taxon>Bacteria</taxon>
        <taxon>Bacillati</taxon>
        <taxon>Bacillota</taxon>
        <taxon>Clostridia</taxon>
        <taxon>Eubacteriales</taxon>
        <taxon>Desulfitobacteriaceae</taxon>
        <taxon>Desulfosporosinus</taxon>
    </lineage>
</organism>
<reference evidence="4 5" key="1">
    <citation type="journal article" date="2012" name="J. Bacteriol.">
        <title>Complete genome sequences of Desulfosporosinus orientis DSM765T, Desulfosporosinus youngiae DSM17734T, Desulfosporosinus meridiei DSM13257T, and Desulfosporosinus acidiphilus DSM22704T.</title>
        <authorList>
            <person name="Pester M."/>
            <person name="Brambilla E."/>
            <person name="Alazard D."/>
            <person name="Rattei T."/>
            <person name="Weinmaier T."/>
            <person name="Han J."/>
            <person name="Lucas S."/>
            <person name="Lapidus A."/>
            <person name="Cheng J.F."/>
            <person name="Goodwin L."/>
            <person name="Pitluck S."/>
            <person name="Peters L."/>
            <person name="Ovchinnikova G."/>
            <person name="Teshima H."/>
            <person name="Detter J.C."/>
            <person name="Han C.S."/>
            <person name="Tapia R."/>
            <person name="Land M.L."/>
            <person name="Hauser L."/>
            <person name="Kyrpides N.C."/>
            <person name="Ivanova N.N."/>
            <person name="Pagani I."/>
            <person name="Huntmann M."/>
            <person name="Wei C.L."/>
            <person name="Davenport K.W."/>
            <person name="Daligault H."/>
            <person name="Chain P.S."/>
            <person name="Chen A."/>
            <person name="Mavromatis K."/>
            <person name="Markowitz V."/>
            <person name="Szeto E."/>
            <person name="Mikhailova N."/>
            <person name="Pati A."/>
            <person name="Wagner M."/>
            <person name="Woyke T."/>
            <person name="Ollivier B."/>
            <person name="Klenk H.P."/>
            <person name="Spring S."/>
            <person name="Loy A."/>
        </authorList>
    </citation>
    <scope>NUCLEOTIDE SEQUENCE [LARGE SCALE GENOMIC DNA]</scope>
    <source>
        <strain evidence="5">DSM 22704 / JCM 16185 / SJ4</strain>
    </source>
</reference>
<dbReference type="Proteomes" id="UP000002892">
    <property type="component" value="Chromosome"/>
</dbReference>
<protein>
    <submittedName>
        <fullName evidence="4">NADPH-dependent FMN reductase</fullName>
    </submittedName>
</protein>
<dbReference type="EMBL" id="CP003639">
    <property type="protein sequence ID" value="AFM39703.1"/>
    <property type="molecule type" value="Genomic_DNA"/>
</dbReference>
<dbReference type="AlphaFoldDB" id="I4D1M9"/>
<accession>I4D1M9</accession>
<gene>
    <name evidence="4" type="ordered locus">Desaci_0641</name>
</gene>
<dbReference type="InterPro" id="IPR029039">
    <property type="entry name" value="Flavoprotein-like_sf"/>
</dbReference>
<feature type="domain" description="NADPH-dependent FMN reductase-like" evidence="3">
    <location>
        <begin position="4"/>
        <end position="127"/>
    </location>
</feature>
<dbReference type="InterPro" id="IPR051796">
    <property type="entry name" value="ISF_SsuE-like"/>
</dbReference>
<dbReference type="STRING" id="646529.Desaci_0641"/>
<evidence type="ECO:0000256" key="2">
    <source>
        <dbReference type="ARBA" id="ARBA00022643"/>
    </source>
</evidence>
<keyword evidence="2" id="KW-0288">FMN</keyword>
<sequence>MPLSVLGIACSPRRSGNTTRLLLEAKETIVGEGHNFELIYLSDLKVNPCQGCNACSISGVCIIKDDISKLQDKLISADRIMIAAPIFMMGVNAQTKILIDRMQVLWARKYVLNLPLINSSKSERRGLFLSTAGTKKPDVFKCAERSIQTFFHMLGIKYDQPCLYSGIDRAGEILDHPTALEDIRKAAEALLRE</sequence>
<dbReference type="GO" id="GO:0016491">
    <property type="term" value="F:oxidoreductase activity"/>
    <property type="evidence" value="ECO:0007669"/>
    <property type="project" value="InterPro"/>
</dbReference>
<dbReference type="KEGG" id="dai:Desaci_0641"/>
<evidence type="ECO:0000259" key="3">
    <source>
        <dbReference type="Pfam" id="PF03358"/>
    </source>
</evidence>
<dbReference type="HOGENOM" id="CLU_050993_4_1_9"/>
<dbReference type="eggNOG" id="COG0655">
    <property type="taxonomic scope" value="Bacteria"/>
</dbReference>
<evidence type="ECO:0000256" key="1">
    <source>
        <dbReference type="ARBA" id="ARBA00022630"/>
    </source>
</evidence>
<dbReference type="RefSeq" id="WP_014825715.1">
    <property type="nucleotide sequence ID" value="NC_018068.1"/>
</dbReference>
<dbReference type="SUPFAM" id="SSF52218">
    <property type="entry name" value="Flavoproteins"/>
    <property type="match status" value="1"/>
</dbReference>
<dbReference type="Pfam" id="PF03358">
    <property type="entry name" value="FMN_red"/>
    <property type="match status" value="1"/>
</dbReference>
<name>I4D1M9_DESAJ</name>
<keyword evidence="5" id="KW-1185">Reference proteome</keyword>
<proteinExistence type="predicted"/>
<dbReference type="PANTHER" id="PTHR43278">
    <property type="entry name" value="NAD(P)H-DEPENDENT FMN-CONTAINING OXIDOREDUCTASE YWQN-RELATED"/>
    <property type="match status" value="1"/>
</dbReference>
<dbReference type="InterPro" id="IPR005025">
    <property type="entry name" value="FMN_Rdtase-like_dom"/>
</dbReference>
<evidence type="ECO:0000313" key="4">
    <source>
        <dbReference type="EMBL" id="AFM39703.1"/>
    </source>
</evidence>
<dbReference type="OrthoDB" id="9805976at2"/>